<evidence type="ECO:0000256" key="1">
    <source>
        <dbReference type="SAM" id="Phobius"/>
    </source>
</evidence>
<dbReference type="OrthoDB" id="9806008at2"/>
<organism evidence="3 4">
    <name type="scientific">Runella rosea</name>
    <dbReference type="NCBI Taxonomy" id="2259595"/>
    <lineage>
        <taxon>Bacteria</taxon>
        <taxon>Pseudomonadati</taxon>
        <taxon>Bacteroidota</taxon>
        <taxon>Cytophagia</taxon>
        <taxon>Cytophagales</taxon>
        <taxon>Spirosomataceae</taxon>
        <taxon>Runella</taxon>
    </lineage>
</organism>
<protein>
    <submittedName>
        <fullName evidence="3">Glycerol acyltransferase</fullName>
    </submittedName>
</protein>
<dbReference type="InterPro" id="IPR052744">
    <property type="entry name" value="GPAT/DAPAT"/>
</dbReference>
<dbReference type="AlphaFoldDB" id="A0A344TFZ5"/>
<dbReference type="KEGG" id="run:DR864_07385"/>
<feature type="transmembrane region" description="Helical" evidence="1">
    <location>
        <begin position="382"/>
        <end position="403"/>
    </location>
</feature>
<gene>
    <name evidence="3" type="ORF">DR864_07385</name>
</gene>
<dbReference type="GO" id="GO:0008654">
    <property type="term" value="P:phospholipid biosynthetic process"/>
    <property type="evidence" value="ECO:0007669"/>
    <property type="project" value="TreeGrafter"/>
</dbReference>
<name>A0A344TFZ5_9BACT</name>
<sequence length="452" mass="52456">MLLYSLLKFVFTVTLRLFFRRFQVHGLEKLRKTKGPLILAVNHPNTFMDPLIVATLMPQRVAFIANGGIFNRLTRPVFKYLHVIPVYRKKDSSDVPLSPAQLNKMTFQRCYDYLKAKGTILIFPEGTSEIERRLRELKTGTARIALGAEHENDFQLGLQILPIGLNYSDPTRFRSDVFINVGNPIALADFKEKYNPESFETVEELTGLIQKRMAETVIITENEEEDTLVKQIEILYKNQLFEELVLDSKAQKDEFDLIKQIVTAVRYFEHHRPTLFKSLQINMSNYLDTLHKLHLSDEIFTQTQHLNRHLRSTLGLLILGLPVYLFGLFFNYLPYILPSKIARLISTDISYRAPLMMSLGIFTFPLFYGFQLWGFQSIFQQPWLTLGLAVGLPLSGFFVLWYWGQLTRLSHVWQAIRLFRRRPSLMQTLSSERTAIFQSLSEAKALYLKVGE</sequence>
<keyword evidence="1" id="KW-0812">Transmembrane</keyword>
<dbReference type="PANTHER" id="PTHR31605">
    <property type="entry name" value="GLYCEROL-3-PHOSPHATE O-ACYLTRANSFERASE 1"/>
    <property type="match status" value="1"/>
</dbReference>
<dbReference type="SMART" id="SM00563">
    <property type="entry name" value="PlsC"/>
    <property type="match status" value="1"/>
</dbReference>
<reference evidence="3 4" key="1">
    <citation type="submission" date="2018-07" db="EMBL/GenBank/DDBJ databases">
        <title>Genome sequencing of Runella.</title>
        <authorList>
            <person name="Baek M.-G."/>
            <person name="Yi H."/>
        </authorList>
    </citation>
    <scope>NUCLEOTIDE SEQUENCE [LARGE SCALE GENOMIC DNA]</scope>
    <source>
        <strain evidence="3 4">HYN0085</strain>
    </source>
</reference>
<dbReference type="InterPro" id="IPR002123">
    <property type="entry name" value="Plipid/glycerol_acylTrfase"/>
</dbReference>
<accession>A0A344TFZ5</accession>
<dbReference type="Proteomes" id="UP000251993">
    <property type="component" value="Chromosome"/>
</dbReference>
<dbReference type="EMBL" id="CP030850">
    <property type="protein sequence ID" value="AXE17566.1"/>
    <property type="molecule type" value="Genomic_DNA"/>
</dbReference>
<dbReference type="CDD" id="cd07992">
    <property type="entry name" value="LPLAT_AAK14816-like"/>
    <property type="match status" value="1"/>
</dbReference>
<dbReference type="SUPFAM" id="SSF69593">
    <property type="entry name" value="Glycerol-3-phosphate (1)-acyltransferase"/>
    <property type="match status" value="1"/>
</dbReference>
<evidence type="ECO:0000313" key="4">
    <source>
        <dbReference type="Proteomes" id="UP000251993"/>
    </source>
</evidence>
<dbReference type="GO" id="GO:0004366">
    <property type="term" value="F:glycerol-3-phosphate O-acyltransferase activity"/>
    <property type="evidence" value="ECO:0007669"/>
    <property type="project" value="TreeGrafter"/>
</dbReference>
<feature type="domain" description="Phospholipid/glycerol acyltransferase" evidence="2">
    <location>
        <begin position="37"/>
        <end position="168"/>
    </location>
</feature>
<dbReference type="GO" id="GO:0016287">
    <property type="term" value="F:glycerone-phosphate O-acyltransferase activity"/>
    <property type="evidence" value="ECO:0007669"/>
    <property type="project" value="TreeGrafter"/>
</dbReference>
<keyword evidence="1" id="KW-0472">Membrane</keyword>
<proteinExistence type="predicted"/>
<dbReference type="PANTHER" id="PTHR31605:SF0">
    <property type="entry name" value="GLYCEROL-3-PHOSPHATE O-ACYLTRANSFERASE 1"/>
    <property type="match status" value="1"/>
</dbReference>
<evidence type="ECO:0000313" key="3">
    <source>
        <dbReference type="EMBL" id="AXE17566.1"/>
    </source>
</evidence>
<feature type="transmembrane region" description="Helical" evidence="1">
    <location>
        <begin position="349"/>
        <end position="370"/>
    </location>
</feature>
<keyword evidence="4" id="KW-1185">Reference proteome</keyword>
<keyword evidence="3" id="KW-0012">Acyltransferase</keyword>
<keyword evidence="1" id="KW-1133">Transmembrane helix</keyword>
<dbReference type="RefSeq" id="WP_114066351.1">
    <property type="nucleotide sequence ID" value="NZ_CP030850.1"/>
</dbReference>
<dbReference type="Pfam" id="PF01553">
    <property type="entry name" value="Acyltransferase"/>
    <property type="match status" value="1"/>
</dbReference>
<feature type="transmembrane region" description="Helical" evidence="1">
    <location>
        <begin position="314"/>
        <end position="337"/>
    </location>
</feature>
<evidence type="ECO:0000259" key="2">
    <source>
        <dbReference type="SMART" id="SM00563"/>
    </source>
</evidence>
<keyword evidence="3" id="KW-0808">Transferase</keyword>